<reference evidence="3 4" key="1">
    <citation type="submission" date="2020-04" db="EMBL/GenBank/DDBJ databases">
        <authorList>
            <person name="De Canck E."/>
        </authorList>
    </citation>
    <scope>NUCLEOTIDE SEQUENCE [LARGE SCALE GENOMIC DNA]</scope>
    <source>
        <strain evidence="3 4">LMG 3431</strain>
    </source>
</reference>
<dbReference type="InterPro" id="IPR042100">
    <property type="entry name" value="Bug_dom1"/>
</dbReference>
<evidence type="ECO:0000256" key="1">
    <source>
        <dbReference type="ARBA" id="ARBA00006987"/>
    </source>
</evidence>
<dbReference type="SUPFAM" id="SSF53850">
    <property type="entry name" value="Periplasmic binding protein-like II"/>
    <property type="match status" value="1"/>
</dbReference>
<evidence type="ECO:0008006" key="5">
    <source>
        <dbReference type="Google" id="ProtNLM"/>
    </source>
</evidence>
<dbReference type="Proteomes" id="UP000494108">
    <property type="component" value="Unassembled WGS sequence"/>
</dbReference>
<dbReference type="AlphaFoldDB" id="A0A6S6YXD4"/>
<name>A0A6S6YXD4_9BURK</name>
<comment type="similarity">
    <text evidence="1">Belongs to the UPF0065 (bug) family.</text>
</comment>
<dbReference type="PANTHER" id="PTHR42928:SF5">
    <property type="entry name" value="BLR1237 PROTEIN"/>
    <property type="match status" value="1"/>
</dbReference>
<accession>A0A6S6YXD4</accession>
<dbReference type="Pfam" id="PF03401">
    <property type="entry name" value="TctC"/>
    <property type="match status" value="1"/>
</dbReference>
<organism evidence="3 4">
    <name type="scientific">Achromobacter pestifer</name>
    <dbReference type="NCBI Taxonomy" id="1353889"/>
    <lineage>
        <taxon>Bacteria</taxon>
        <taxon>Pseudomonadati</taxon>
        <taxon>Pseudomonadota</taxon>
        <taxon>Betaproteobacteria</taxon>
        <taxon>Burkholderiales</taxon>
        <taxon>Alcaligenaceae</taxon>
        <taxon>Achromobacter</taxon>
    </lineage>
</organism>
<keyword evidence="2" id="KW-0732">Signal</keyword>
<dbReference type="PANTHER" id="PTHR42928">
    <property type="entry name" value="TRICARBOXYLATE-BINDING PROTEIN"/>
    <property type="match status" value="1"/>
</dbReference>
<dbReference type="Gene3D" id="3.40.190.10">
    <property type="entry name" value="Periplasmic binding protein-like II"/>
    <property type="match status" value="1"/>
</dbReference>
<feature type="chain" id="PRO_5028905838" description="Tripartite tricarboxylate transporter substrate binding protein" evidence="2">
    <location>
        <begin position="43"/>
        <end position="344"/>
    </location>
</feature>
<evidence type="ECO:0000256" key="2">
    <source>
        <dbReference type="SAM" id="SignalP"/>
    </source>
</evidence>
<feature type="signal peptide" evidence="2">
    <location>
        <begin position="1"/>
        <end position="42"/>
    </location>
</feature>
<dbReference type="EMBL" id="CADIJX010000003">
    <property type="protein sequence ID" value="CAB3649275.1"/>
    <property type="molecule type" value="Genomic_DNA"/>
</dbReference>
<dbReference type="CDD" id="cd07012">
    <property type="entry name" value="PBP2_Bug_TTT"/>
    <property type="match status" value="1"/>
</dbReference>
<sequence>MVPTLSPRFSVPAVWNRRARGLLCRLLAAAGLAAAMGAPVLAQERFPAKPVSVVVPVSAGGAADALARAWASYVSKAIGGTVIVENKPGANGSIAAAFVAKQPADGYSLLFGSTSNMSLNPFSYKTLAYNPVRDFDPVTMIAGTSQVLVTNPASGIKSVDDLVRVAKSKPGVLNYGSAGMGNSTHLNVAFLAQHFGIEMSHVPYKGAAPAMMDLVGGQIDLTADALSGAIPQIKTGKAIPLVVFGSKRVAEMPDVPTIFEVGATEFPSDGWYGLMAPKGTPAGVLARLTEATKQFWADPEARAQMAQIYMLPPAEFGGQAVAQAMTREAATWGPIIQRLGIRND</sequence>
<dbReference type="InterPro" id="IPR005064">
    <property type="entry name" value="BUG"/>
</dbReference>
<proteinExistence type="inferred from homology"/>
<protein>
    <recommendedName>
        <fullName evidence="5">Tripartite tricarboxylate transporter substrate binding protein</fullName>
    </recommendedName>
</protein>
<dbReference type="PIRSF" id="PIRSF017082">
    <property type="entry name" value="YflP"/>
    <property type="match status" value="1"/>
</dbReference>
<dbReference type="Gene3D" id="3.40.190.150">
    <property type="entry name" value="Bordetella uptake gene, domain 1"/>
    <property type="match status" value="1"/>
</dbReference>
<keyword evidence="4" id="KW-1185">Reference proteome</keyword>
<evidence type="ECO:0000313" key="3">
    <source>
        <dbReference type="EMBL" id="CAB3649275.1"/>
    </source>
</evidence>
<gene>
    <name evidence="3" type="ORF">LMG3431_02728</name>
</gene>
<evidence type="ECO:0000313" key="4">
    <source>
        <dbReference type="Proteomes" id="UP000494108"/>
    </source>
</evidence>